<accession>A0A4P2QJ77</accession>
<sequence>MTVRTEEVFGIRSQLVLSYVERDDVDSRFKESLATDHHVVVYGSSKQGKTSLRQKHLPDEKCTIVRCGPRMSIETLYQSILRQAGATIKTIETQSIEGSVGLKAKIGFAAKLPLVGGSQAELEGSGSVKGQRQLTTEFVSHDFGDAQSIAELLEKLAFNKRVVLENYHYLPGPTQRALAFDLKTFHEVGIKFLILGIWKEANLLVTHNGDLQDRVVEVPIEPWKDAHFNDIADVGSRCLNITIDPDHLARMRSCAYGNVGLFQELLKQYCLEGAVYERMHSPTVLSDGAALERAIRSKLESQRSALLKGFQGIAAKSRVRRGEGEEPLLLPYYLTQAVLSLPVTKLQEGIDRGYLLELLRAAHHRVDKSTIRTGDVTNLLTNLPLYQADMSPPLFYYDANSKRLRVVDSRIFFVLSNDNQKELAEEIAFPDTEMPDDGESDR</sequence>
<dbReference type="RefSeq" id="WP_129574034.1">
    <property type="nucleotide sequence ID" value="NZ_CP012672.1"/>
</dbReference>
<dbReference type="AlphaFoldDB" id="A0A4P2QJ77"/>
<evidence type="ECO:0000313" key="2">
    <source>
        <dbReference type="Proteomes" id="UP000295497"/>
    </source>
</evidence>
<gene>
    <name evidence="1" type="ORF">SOCE836_020600</name>
</gene>
<name>A0A4P2QJ77_SORCE</name>
<dbReference type="Proteomes" id="UP000295497">
    <property type="component" value="Chromosome"/>
</dbReference>
<dbReference type="EMBL" id="CP012672">
    <property type="protein sequence ID" value="AUX29965.1"/>
    <property type="molecule type" value="Genomic_DNA"/>
</dbReference>
<reference evidence="1 2" key="1">
    <citation type="submission" date="2015-09" db="EMBL/GenBank/DDBJ databases">
        <title>Sorangium comparison.</title>
        <authorList>
            <person name="Zaburannyi N."/>
            <person name="Bunk B."/>
            <person name="Overmann J."/>
            <person name="Mueller R."/>
        </authorList>
    </citation>
    <scope>NUCLEOTIDE SEQUENCE [LARGE SCALE GENOMIC DNA]</scope>
    <source>
        <strain evidence="1 2">So ce836</strain>
    </source>
</reference>
<proteinExistence type="predicted"/>
<evidence type="ECO:0000313" key="1">
    <source>
        <dbReference type="EMBL" id="AUX29965.1"/>
    </source>
</evidence>
<protein>
    <submittedName>
        <fullName evidence="1">Uncharacterized protein</fullName>
    </submittedName>
</protein>
<organism evidence="1 2">
    <name type="scientific">Sorangium cellulosum</name>
    <name type="common">Polyangium cellulosum</name>
    <dbReference type="NCBI Taxonomy" id="56"/>
    <lineage>
        <taxon>Bacteria</taxon>
        <taxon>Pseudomonadati</taxon>
        <taxon>Myxococcota</taxon>
        <taxon>Polyangia</taxon>
        <taxon>Polyangiales</taxon>
        <taxon>Polyangiaceae</taxon>
        <taxon>Sorangium</taxon>
    </lineage>
</organism>